<dbReference type="Pfam" id="PF09992">
    <property type="entry name" value="NAGPA"/>
    <property type="match status" value="1"/>
</dbReference>
<evidence type="ECO:0000313" key="3">
    <source>
        <dbReference type="EMBL" id="MCP8968375.1"/>
    </source>
</evidence>
<reference evidence="3" key="1">
    <citation type="submission" date="2022-07" db="EMBL/GenBank/DDBJ databases">
        <authorList>
            <person name="Li W.-J."/>
            <person name="Deng Q.-Q."/>
        </authorList>
    </citation>
    <scope>NUCLEOTIDE SEQUENCE</scope>
    <source>
        <strain evidence="3">SYSU M60031</strain>
    </source>
</reference>
<dbReference type="PANTHER" id="PTHR40446:SF2">
    <property type="entry name" value="N-ACETYLGLUCOSAMINE-1-PHOSPHODIESTER ALPHA-N-ACETYLGLUCOSAMINIDASE"/>
    <property type="match status" value="1"/>
</dbReference>
<name>A0AA41X7N0_9BACI</name>
<evidence type="ECO:0000259" key="2">
    <source>
        <dbReference type="Pfam" id="PF09992"/>
    </source>
</evidence>
<feature type="transmembrane region" description="Helical" evidence="1">
    <location>
        <begin position="20"/>
        <end position="41"/>
    </location>
</feature>
<organism evidence="3 4">
    <name type="scientific">Ectobacillus ponti</name>
    <dbReference type="NCBI Taxonomy" id="2961894"/>
    <lineage>
        <taxon>Bacteria</taxon>
        <taxon>Bacillati</taxon>
        <taxon>Bacillota</taxon>
        <taxon>Bacilli</taxon>
        <taxon>Bacillales</taxon>
        <taxon>Bacillaceae</taxon>
        <taxon>Ectobacillus</taxon>
    </lineage>
</organism>
<feature type="domain" description="Phosphodiester glycosidase" evidence="2">
    <location>
        <begin position="155"/>
        <end position="339"/>
    </location>
</feature>
<comment type="caution">
    <text evidence="3">The sequence shown here is derived from an EMBL/GenBank/DDBJ whole genome shotgun (WGS) entry which is preliminary data.</text>
</comment>
<dbReference type="PANTHER" id="PTHR40446">
    <property type="entry name" value="N-ACETYLGLUCOSAMINE-1-PHOSPHODIESTER ALPHA-N-ACETYLGLUCOSAMINIDASE"/>
    <property type="match status" value="1"/>
</dbReference>
<dbReference type="Proteomes" id="UP001156102">
    <property type="component" value="Unassembled WGS sequence"/>
</dbReference>
<proteinExistence type="predicted"/>
<sequence length="342" mass="36669">MTTAVATSREMLRKPKKRKLLRQLLILVFVLFLGGGGFLYGTNQGHEIRRMLVGTALSTMHYQWVLQFLPVLLPQAEIDELNKLRTDPPTEQTTIAKPAAAAARQAKAVRVETVETSNYTAKVLIVPDPTTVHLVVTALKEKGEPLSDLIKNNHGVAGINAGGFIDQSGKGMGGQPIGVVISRGAVLNVPNGDRSEKQLVAAFLPNGEFITGSYSTNQLVNLGAKEAVSFGPQLIVNGASKVTHSLDNAWGWAPRTAIGQAEDGSMIMVATDGRFYADKSHRGASMSDLVKIFESYHVTNAIAMDGGGSTTMIKDGELQLKPATSTAVGMRYLPNAWVVIPH</sequence>
<evidence type="ECO:0000313" key="4">
    <source>
        <dbReference type="Proteomes" id="UP001156102"/>
    </source>
</evidence>
<keyword evidence="3" id="KW-0378">Hydrolase</keyword>
<dbReference type="AlphaFoldDB" id="A0AA41X7N0"/>
<dbReference type="InterPro" id="IPR018711">
    <property type="entry name" value="NAGPA"/>
</dbReference>
<keyword evidence="1" id="KW-1133">Transmembrane helix</keyword>
<keyword evidence="1" id="KW-0472">Membrane</keyword>
<keyword evidence="1" id="KW-0812">Transmembrane</keyword>
<keyword evidence="4" id="KW-1185">Reference proteome</keyword>
<accession>A0AA41X7N0</accession>
<evidence type="ECO:0000256" key="1">
    <source>
        <dbReference type="SAM" id="Phobius"/>
    </source>
</evidence>
<dbReference type="EMBL" id="JANCLT010000003">
    <property type="protein sequence ID" value="MCP8968375.1"/>
    <property type="molecule type" value="Genomic_DNA"/>
</dbReference>
<dbReference type="GO" id="GO:0016798">
    <property type="term" value="F:hydrolase activity, acting on glycosyl bonds"/>
    <property type="evidence" value="ECO:0007669"/>
    <property type="project" value="UniProtKB-KW"/>
</dbReference>
<gene>
    <name evidence="3" type="ORF">NK662_07440</name>
</gene>
<protein>
    <submittedName>
        <fullName evidence="3">Phosphodiester glycosidase family protein</fullName>
    </submittedName>
</protein>
<dbReference type="RefSeq" id="WP_254758289.1">
    <property type="nucleotide sequence ID" value="NZ_JANCLT010000003.1"/>
</dbReference>
<keyword evidence="3" id="KW-0326">Glycosidase</keyword>